<accession>A0A1Y0I6J9</accession>
<dbReference type="Pfam" id="PF03358">
    <property type="entry name" value="FMN_red"/>
    <property type="match status" value="1"/>
</dbReference>
<dbReference type="InterPro" id="IPR050712">
    <property type="entry name" value="NAD(P)H-dep_reductase"/>
</dbReference>
<gene>
    <name evidence="4" type="ORF">OLMES_0967</name>
</gene>
<keyword evidence="2" id="KW-0288">FMN</keyword>
<protein>
    <submittedName>
        <fullName evidence="4">NADPH-dependent FMN reductase</fullName>
    </submittedName>
</protein>
<keyword evidence="5" id="KW-1185">Reference proteome</keyword>
<dbReference type="SUPFAM" id="SSF52218">
    <property type="entry name" value="Flavoproteins"/>
    <property type="match status" value="1"/>
</dbReference>
<evidence type="ECO:0000256" key="2">
    <source>
        <dbReference type="ARBA" id="ARBA00022643"/>
    </source>
</evidence>
<dbReference type="PANTHER" id="PTHR30543:SF21">
    <property type="entry name" value="NAD(P)H-DEPENDENT FMN REDUCTASE LOT6"/>
    <property type="match status" value="1"/>
</dbReference>
<sequence>MSKIVAISGTSRPGNYTSRAIRVVSETLREKGADVIEFDACDLNLNFPGFPITEDALKLRSVVKESIGVVLGTPEYHGTFCAMTKLIIENLDFPSVLAGKPVALVGVASGRIGAIKSLEQLKGVCSHVGAIVIPGAVSIAGVHNVFSDSGVVDTAAESALQGVATGMLGFLKEYVCPKYVLEHEGLEDSVRGEGLPAWVASL</sequence>
<reference evidence="4 5" key="1">
    <citation type="submission" date="2017-05" db="EMBL/GenBank/DDBJ databases">
        <title>Genomic insights into alkan degradation activity of Oleiphilus messinensis.</title>
        <authorList>
            <person name="Kozyavkin S.A."/>
            <person name="Slesarev A.I."/>
            <person name="Golyshin P.N."/>
            <person name="Korzhenkov A."/>
            <person name="Golyshina O.N."/>
            <person name="Toshchakov S.V."/>
        </authorList>
    </citation>
    <scope>NUCLEOTIDE SEQUENCE [LARGE SCALE GENOMIC DNA]</scope>
    <source>
        <strain evidence="4 5">ME102</strain>
    </source>
</reference>
<dbReference type="AlphaFoldDB" id="A0A1Y0I6J9"/>
<dbReference type="GO" id="GO:0010181">
    <property type="term" value="F:FMN binding"/>
    <property type="evidence" value="ECO:0007669"/>
    <property type="project" value="TreeGrafter"/>
</dbReference>
<dbReference type="GO" id="GO:0016491">
    <property type="term" value="F:oxidoreductase activity"/>
    <property type="evidence" value="ECO:0007669"/>
    <property type="project" value="InterPro"/>
</dbReference>
<dbReference type="Gene3D" id="3.40.50.360">
    <property type="match status" value="1"/>
</dbReference>
<dbReference type="RefSeq" id="WP_087460197.1">
    <property type="nucleotide sequence ID" value="NZ_CP021425.1"/>
</dbReference>
<evidence type="ECO:0000259" key="3">
    <source>
        <dbReference type="Pfam" id="PF03358"/>
    </source>
</evidence>
<feature type="domain" description="NADPH-dependent FMN reductase-like" evidence="3">
    <location>
        <begin position="3"/>
        <end position="141"/>
    </location>
</feature>
<comment type="cofactor">
    <cofactor evidence="1">
        <name>FMN</name>
        <dbReference type="ChEBI" id="CHEBI:58210"/>
    </cofactor>
</comment>
<proteinExistence type="predicted"/>
<evidence type="ECO:0000313" key="5">
    <source>
        <dbReference type="Proteomes" id="UP000196027"/>
    </source>
</evidence>
<dbReference type="InterPro" id="IPR005025">
    <property type="entry name" value="FMN_Rdtase-like_dom"/>
</dbReference>
<dbReference type="GO" id="GO:0005829">
    <property type="term" value="C:cytosol"/>
    <property type="evidence" value="ECO:0007669"/>
    <property type="project" value="TreeGrafter"/>
</dbReference>
<dbReference type="InterPro" id="IPR029039">
    <property type="entry name" value="Flavoprotein-like_sf"/>
</dbReference>
<organism evidence="4 5">
    <name type="scientific">Oleiphilus messinensis</name>
    <dbReference type="NCBI Taxonomy" id="141451"/>
    <lineage>
        <taxon>Bacteria</taxon>
        <taxon>Pseudomonadati</taxon>
        <taxon>Pseudomonadota</taxon>
        <taxon>Gammaproteobacteria</taxon>
        <taxon>Oceanospirillales</taxon>
        <taxon>Oleiphilaceae</taxon>
        <taxon>Oleiphilus</taxon>
    </lineage>
</organism>
<dbReference type="Proteomes" id="UP000196027">
    <property type="component" value="Chromosome"/>
</dbReference>
<evidence type="ECO:0000313" key="4">
    <source>
        <dbReference type="EMBL" id="ARU55054.1"/>
    </source>
</evidence>
<evidence type="ECO:0000256" key="1">
    <source>
        <dbReference type="ARBA" id="ARBA00001917"/>
    </source>
</evidence>
<dbReference type="PANTHER" id="PTHR30543">
    <property type="entry name" value="CHROMATE REDUCTASE"/>
    <property type="match status" value="1"/>
</dbReference>
<dbReference type="KEGG" id="ome:OLMES_0967"/>
<name>A0A1Y0I6J9_9GAMM</name>
<dbReference type="EMBL" id="CP021425">
    <property type="protein sequence ID" value="ARU55054.1"/>
    <property type="molecule type" value="Genomic_DNA"/>
</dbReference>
<dbReference type="OrthoDB" id="9812295at2"/>
<keyword evidence="2" id="KW-0285">Flavoprotein</keyword>